<feature type="compositionally biased region" description="Basic and acidic residues" evidence="1">
    <location>
        <begin position="63"/>
        <end position="77"/>
    </location>
</feature>
<protein>
    <submittedName>
        <fullName evidence="2">Uncharacterized protein</fullName>
    </submittedName>
</protein>
<comment type="caution">
    <text evidence="2">The sequence shown here is derived from an EMBL/GenBank/DDBJ whole genome shotgun (WGS) entry which is preliminary data.</text>
</comment>
<dbReference type="Proteomes" id="UP000664277">
    <property type="component" value="Unassembled WGS sequence"/>
</dbReference>
<reference evidence="2" key="1">
    <citation type="submission" date="2021-02" db="EMBL/GenBank/DDBJ databases">
        <title>Genome-Resolved Metagenomics of a Microbial Community Performing Photosynthetic Biological Nutrient Removal.</title>
        <authorList>
            <person name="Mcdaniel E.A."/>
        </authorList>
    </citation>
    <scope>NUCLEOTIDE SEQUENCE</scope>
    <source>
        <strain evidence="2">UWPOB_OBS1</strain>
    </source>
</reference>
<proteinExistence type="predicted"/>
<evidence type="ECO:0000313" key="2">
    <source>
        <dbReference type="EMBL" id="MBN8660343.1"/>
    </source>
</evidence>
<organism evidence="2 3">
    <name type="scientific">Candidatus Obscuribacter phosphatis</name>
    <dbReference type="NCBI Taxonomy" id="1906157"/>
    <lineage>
        <taxon>Bacteria</taxon>
        <taxon>Bacillati</taxon>
        <taxon>Candidatus Melainabacteria</taxon>
        <taxon>Candidatus Obscuribacterales</taxon>
        <taxon>Candidatus Obscuribacteraceae</taxon>
        <taxon>Candidatus Obscuribacter</taxon>
    </lineage>
</organism>
<dbReference type="AlphaFoldDB" id="A0A8J7TMU3"/>
<name>A0A8J7TMU3_9BACT</name>
<sequence>MFELWEDVCKRYERREISEYDFEEMKESIWPNLKALASIRRAMDEMDDDLGSASKVESSDGEGGSRSEGDSGNKKSA</sequence>
<dbReference type="EMBL" id="JAFLCK010000009">
    <property type="protein sequence ID" value="MBN8660343.1"/>
    <property type="molecule type" value="Genomic_DNA"/>
</dbReference>
<feature type="region of interest" description="Disordered" evidence="1">
    <location>
        <begin position="46"/>
        <end position="77"/>
    </location>
</feature>
<accession>A0A8J7TMU3</accession>
<gene>
    <name evidence="2" type="ORF">J0M35_08285</name>
</gene>
<evidence type="ECO:0000256" key="1">
    <source>
        <dbReference type="SAM" id="MobiDB-lite"/>
    </source>
</evidence>
<evidence type="ECO:0000313" key="3">
    <source>
        <dbReference type="Proteomes" id="UP000664277"/>
    </source>
</evidence>